<dbReference type="PROSITE" id="PS51747">
    <property type="entry name" value="CYT_DCMP_DEAMINASES_2"/>
    <property type="match status" value="1"/>
</dbReference>
<feature type="domain" description="CMP/dCMP-type deaminase" evidence="3">
    <location>
        <begin position="130"/>
        <end position="294"/>
    </location>
</feature>
<organism evidence="4 5">
    <name type="scientific">Stegodyphus mimosarum</name>
    <name type="common">African social velvet spider</name>
    <dbReference type="NCBI Taxonomy" id="407821"/>
    <lineage>
        <taxon>Eukaryota</taxon>
        <taxon>Metazoa</taxon>
        <taxon>Ecdysozoa</taxon>
        <taxon>Arthropoda</taxon>
        <taxon>Chelicerata</taxon>
        <taxon>Arachnida</taxon>
        <taxon>Araneae</taxon>
        <taxon>Araneomorphae</taxon>
        <taxon>Entelegynae</taxon>
        <taxon>Eresoidea</taxon>
        <taxon>Eresidae</taxon>
        <taxon>Stegodyphus</taxon>
    </lineage>
</organism>
<evidence type="ECO:0000256" key="2">
    <source>
        <dbReference type="ARBA" id="ARBA00038160"/>
    </source>
</evidence>
<protein>
    <submittedName>
        <fullName evidence="4">tRNA-specific adenosine deaminase-like protein 3</fullName>
    </submittedName>
</protein>
<sequence>MFVGKVIVKKDTSRLIKEFSRVWPLEGRLHLKRVRWTPQKDVFEILIRSVAEDELIADCEAYSLDKVIGDADINVSGLMDSVIVREIPKYPALTYNQYKKSMKFWPVQFREDKYIEQILNDKLFSPEEKKEMEVLMKMCISAAKYGDIKVACIVVDPSSSKIIAIAHDCRHLHPMQHAIMVAVDLVARSQGGGSWNIDSEYVYHLPFSKEEAEKNIAELKSLNPGKDVKKMSLPYLCTGYDLYVTREPCIMCAMALVHSRIRRVFYGCRTPWGALGSHCKLHLQTGLNHHYEVWSGLLENDCIDLLNVEPDKRKCS</sequence>
<dbReference type="OrthoDB" id="3180714at2759"/>
<dbReference type="Pfam" id="PF00383">
    <property type="entry name" value="dCMP_cyt_deam_1"/>
    <property type="match status" value="1"/>
</dbReference>
<evidence type="ECO:0000259" key="3">
    <source>
        <dbReference type="PROSITE" id="PS51747"/>
    </source>
</evidence>
<dbReference type="CDD" id="cd01285">
    <property type="entry name" value="nucleoside_deaminase"/>
    <property type="match status" value="1"/>
</dbReference>
<evidence type="ECO:0000256" key="1">
    <source>
        <dbReference type="ARBA" id="ARBA00022694"/>
    </source>
</evidence>
<dbReference type="GO" id="GO:0008033">
    <property type="term" value="P:tRNA processing"/>
    <property type="evidence" value="ECO:0007669"/>
    <property type="project" value="UniProtKB-KW"/>
</dbReference>
<dbReference type="GO" id="GO:0005634">
    <property type="term" value="C:nucleus"/>
    <property type="evidence" value="ECO:0007669"/>
    <property type="project" value="TreeGrafter"/>
</dbReference>
<keyword evidence="1" id="KW-0819">tRNA processing</keyword>
<dbReference type="InterPro" id="IPR016193">
    <property type="entry name" value="Cytidine_deaminase-like"/>
</dbReference>
<evidence type="ECO:0000313" key="4">
    <source>
        <dbReference type="EMBL" id="KFM77899.1"/>
    </source>
</evidence>
<dbReference type="PANTHER" id="PTHR11079">
    <property type="entry name" value="CYTOSINE DEAMINASE FAMILY MEMBER"/>
    <property type="match status" value="1"/>
</dbReference>
<evidence type="ECO:0000313" key="5">
    <source>
        <dbReference type="Proteomes" id="UP000054359"/>
    </source>
</evidence>
<dbReference type="InterPro" id="IPR002125">
    <property type="entry name" value="CMP_dCMP_dom"/>
</dbReference>
<dbReference type="OMA" id="HMELAIR"/>
<reference evidence="4 5" key="1">
    <citation type="submission" date="2013-11" db="EMBL/GenBank/DDBJ databases">
        <title>Genome sequencing of Stegodyphus mimosarum.</title>
        <authorList>
            <person name="Bechsgaard J."/>
        </authorList>
    </citation>
    <scope>NUCLEOTIDE SEQUENCE [LARGE SCALE GENOMIC DNA]</scope>
</reference>
<feature type="non-terminal residue" evidence="4">
    <location>
        <position position="316"/>
    </location>
</feature>
<dbReference type="SUPFAM" id="SSF53927">
    <property type="entry name" value="Cytidine deaminase-like"/>
    <property type="match status" value="1"/>
</dbReference>
<dbReference type="GO" id="GO:0005737">
    <property type="term" value="C:cytoplasm"/>
    <property type="evidence" value="ECO:0007669"/>
    <property type="project" value="TreeGrafter"/>
</dbReference>
<dbReference type="Proteomes" id="UP000054359">
    <property type="component" value="Unassembled WGS sequence"/>
</dbReference>
<name>A0A087UKL0_STEMI</name>
<dbReference type="STRING" id="407821.A0A087UKL0"/>
<gene>
    <name evidence="4" type="ORF">X975_09683</name>
</gene>
<comment type="similarity">
    <text evidence="2">Belongs to the cytidine and deoxycytidylate deaminase family. ADAT3 subfamily.</text>
</comment>
<dbReference type="GO" id="GO:0052717">
    <property type="term" value="F:tRNA-specific adenosine-34 deaminase activity"/>
    <property type="evidence" value="ECO:0007669"/>
    <property type="project" value="TreeGrafter"/>
</dbReference>
<dbReference type="PANTHER" id="PTHR11079:SF156">
    <property type="entry name" value="INACTIVE TRNA-SPECIFIC ADENOSINE DEAMINASE-LIKE PROTEIN 3-RELATED"/>
    <property type="match status" value="1"/>
</dbReference>
<dbReference type="EMBL" id="KK120266">
    <property type="protein sequence ID" value="KFM77899.1"/>
    <property type="molecule type" value="Genomic_DNA"/>
</dbReference>
<dbReference type="Gene3D" id="3.40.140.10">
    <property type="entry name" value="Cytidine Deaminase, domain 2"/>
    <property type="match status" value="1"/>
</dbReference>
<accession>A0A087UKL0</accession>
<keyword evidence="5" id="KW-1185">Reference proteome</keyword>
<dbReference type="AlphaFoldDB" id="A0A087UKL0"/>
<proteinExistence type="inferred from homology"/>